<dbReference type="SMART" id="SM00100">
    <property type="entry name" value="cNMP"/>
    <property type="match status" value="1"/>
</dbReference>
<dbReference type="InterPro" id="IPR000595">
    <property type="entry name" value="cNMP-bd_dom"/>
</dbReference>
<evidence type="ECO:0000313" key="3">
    <source>
        <dbReference type="EMBL" id="KAJ0401509.1"/>
    </source>
</evidence>
<evidence type="ECO:0000256" key="1">
    <source>
        <dbReference type="SAM" id="MobiDB-lite"/>
    </source>
</evidence>
<dbReference type="GO" id="GO:0005952">
    <property type="term" value="C:cAMP-dependent protein kinase complex"/>
    <property type="evidence" value="ECO:0007669"/>
    <property type="project" value="InterPro"/>
</dbReference>
<dbReference type="InterPro" id="IPR014710">
    <property type="entry name" value="RmlC-like_jellyroll"/>
</dbReference>
<dbReference type="SUPFAM" id="SSF51206">
    <property type="entry name" value="cAMP-binding domain-like"/>
    <property type="match status" value="1"/>
</dbReference>
<dbReference type="AlphaFoldDB" id="A0AAD5LHQ5"/>
<feature type="domain" description="Cyclic nucleotide-binding" evidence="2">
    <location>
        <begin position="97"/>
        <end position="210"/>
    </location>
</feature>
<name>A0AAD5LHQ5_PYTIN</name>
<organism evidence="3 4">
    <name type="scientific">Pythium insidiosum</name>
    <name type="common">Pythiosis disease agent</name>
    <dbReference type="NCBI Taxonomy" id="114742"/>
    <lineage>
        <taxon>Eukaryota</taxon>
        <taxon>Sar</taxon>
        <taxon>Stramenopiles</taxon>
        <taxon>Oomycota</taxon>
        <taxon>Peronosporomycetes</taxon>
        <taxon>Pythiales</taxon>
        <taxon>Pythiaceae</taxon>
        <taxon>Pythium</taxon>
    </lineage>
</organism>
<dbReference type="EMBL" id="JAKCXM010000126">
    <property type="protein sequence ID" value="KAJ0401509.1"/>
    <property type="molecule type" value="Genomic_DNA"/>
</dbReference>
<dbReference type="GO" id="GO:0004862">
    <property type="term" value="F:cAMP-dependent protein kinase inhibitor activity"/>
    <property type="evidence" value="ECO:0007669"/>
    <property type="project" value="TreeGrafter"/>
</dbReference>
<dbReference type="GO" id="GO:0034236">
    <property type="term" value="F:protein kinase A catalytic subunit binding"/>
    <property type="evidence" value="ECO:0007669"/>
    <property type="project" value="TreeGrafter"/>
</dbReference>
<proteinExistence type="predicted"/>
<dbReference type="GO" id="GO:0005829">
    <property type="term" value="C:cytosol"/>
    <property type="evidence" value="ECO:0007669"/>
    <property type="project" value="TreeGrafter"/>
</dbReference>
<dbReference type="PANTHER" id="PTHR11635">
    <property type="entry name" value="CAMP-DEPENDENT PROTEIN KINASE REGULATORY CHAIN"/>
    <property type="match status" value="1"/>
</dbReference>
<accession>A0AAD5LHQ5</accession>
<feature type="region of interest" description="Disordered" evidence="1">
    <location>
        <begin position="1"/>
        <end position="20"/>
    </location>
</feature>
<dbReference type="InterPro" id="IPR050503">
    <property type="entry name" value="cAMP-dep_PK_reg_su-like"/>
</dbReference>
<evidence type="ECO:0000313" key="4">
    <source>
        <dbReference type="Proteomes" id="UP001209570"/>
    </source>
</evidence>
<evidence type="ECO:0000259" key="2">
    <source>
        <dbReference type="PROSITE" id="PS50042"/>
    </source>
</evidence>
<gene>
    <name evidence="3" type="ORF">P43SY_009369</name>
</gene>
<reference evidence="3" key="1">
    <citation type="submission" date="2021-12" db="EMBL/GenBank/DDBJ databases">
        <title>Prjna785345.</title>
        <authorList>
            <person name="Rujirawat T."/>
            <person name="Krajaejun T."/>
        </authorList>
    </citation>
    <scope>NUCLEOTIDE SEQUENCE</scope>
    <source>
        <strain evidence="3">Pi057C3</strain>
    </source>
</reference>
<keyword evidence="4" id="KW-1185">Reference proteome</keyword>
<dbReference type="Proteomes" id="UP001209570">
    <property type="component" value="Unassembled WGS sequence"/>
</dbReference>
<comment type="caution">
    <text evidence="3">The sequence shown here is derived from an EMBL/GenBank/DDBJ whole genome shotgun (WGS) entry which is preliminary data.</text>
</comment>
<sequence length="293" mass="34104">MSGEGASWREEVDNPPPETRDRLRHILTVPDLARSRDDYEFLDRFGAVTYFSDLPPRDRIKYLRVVKGVELDKGEELFHIGDSADAEKIRFLSEMIPFEHWDGDSVLKLTGRMEKVLCSYNDVIMREGDPANFFFFVRHGECRLVKRFQKLEKTKRTDPMYVEVCTIGRRQYFGAYEVITGSELAAFSVLVSSPSAILYRMDRVDFRQTVLKDAVTEQLIRTECMELRLRITEENVQRDLARDREWTQFKRDLEFESNIQWSKSAKIMGGLEDNQSKITTAIVSLLNPAEHKA</sequence>
<dbReference type="PANTHER" id="PTHR11635:SF166">
    <property type="entry name" value="CYCLIC NUCLEOTIDE-BINDING DOMAIN-CONTAINING PROTEIN"/>
    <property type="match status" value="1"/>
</dbReference>
<dbReference type="Pfam" id="PF00027">
    <property type="entry name" value="cNMP_binding"/>
    <property type="match status" value="1"/>
</dbReference>
<dbReference type="InterPro" id="IPR018490">
    <property type="entry name" value="cNMP-bd_dom_sf"/>
</dbReference>
<dbReference type="PROSITE" id="PS50042">
    <property type="entry name" value="CNMP_BINDING_3"/>
    <property type="match status" value="1"/>
</dbReference>
<dbReference type="Gene3D" id="2.60.120.10">
    <property type="entry name" value="Jelly Rolls"/>
    <property type="match status" value="1"/>
</dbReference>
<dbReference type="GO" id="GO:0030552">
    <property type="term" value="F:cAMP binding"/>
    <property type="evidence" value="ECO:0007669"/>
    <property type="project" value="TreeGrafter"/>
</dbReference>
<protein>
    <recommendedName>
        <fullName evidence="2">Cyclic nucleotide-binding domain-containing protein</fullName>
    </recommendedName>
</protein>
<dbReference type="CDD" id="cd00038">
    <property type="entry name" value="CAP_ED"/>
    <property type="match status" value="1"/>
</dbReference>